<dbReference type="Pfam" id="PF03625">
    <property type="entry name" value="DUF302"/>
    <property type="match status" value="1"/>
</dbReference>
<name>A0AAE5ZHW0_CUPNH</name>
<evidence type="ECO:0000313" key="3">
    <source>
        <dbReference type="Proteomes" id="UP000296079"/>
    </source>
</evidence>
<sequence length="107" mass="11507">MPATQVLIYDNARRGTPLMLAAPSVALDLPLRVLVRDDCQGSTWMSCHTAAELESALPLPAGSAAPPAVAQRLILDTGGRARRPTVIYPARPLFGLIRYFSPVARLL</sequence>
<gene>
    <name evidence="2" type="ORF">E6A55_20795</name>
</gene>
<dbReference type="InterPro" id="IPR035923">
    <property type="entry name" value="TT1751-like_sf"/>
</dbReference>
<proteinExistence type="predicted"/>
<dbReference type="EMBL" id="CP039288">
    <property type="protein sequence ID" value="QCC03059.1"/>
    <property type="molecule type" value="Genomic_DNA"/>
</dbReference>
<evidence type="ECO:0000259" key="1">
    <source>
        <dbReference type="Pfam" id="PF03625"/>
    </source>
</evidence>
<dbReference type="InterPro" id="IPR005180">
    <property type="entry name" value="DUF302"/>
</dbReference>
<dbReference type="SUPFAM" id="SSF103247">
    <property type="entry name" value="TT1751-like"/>
    <property type="match status" value="1"/>
</dbReference>
<dbReference type="Gene3D" id="3.30.310.70">
    <property type="entry name" value="TT1751-like domain"/>
    <property type="match status" value="1"/>
</dbReference>
<dbReference type="Proteomes" id="UP000296079">
    <property type="component" value="Chromosome 2"/>
</dbReference>
<accession>A0AAE5ZHW0</accession>
<dbReference type="AlphaFoldDB" id="A0AAE5ZHW0"/>
<organism evidence="2 3">
    <name type="scientific">Cupriavidus necator (strain ATCC 17699 / DSM 428 / KCTC 22496 / NCIMB 10442 / H16 / Stanier 337)</name>
    <name type="common">Ralstonia eutropha</name>
    <dbReference type="NCBI Taxonomy" id="381666"/>
    <lineage>
        <taxon>Bacteria</taxon>
        <taxon>Pseudomonadati</taxon>
        <taxon>Pseudomonadota</taxon>
        <taxon>Betaproteobacteria</taxon>
        <taxon>Burkholderiales</taxon>
        <taxon>Burkholderiaceae</taxon>
        <taxon>Cupriavidus</taxon>
    </lineage>
</organism>
<feature type="domain" description="DUF302" evidence="1">
    <location>
        <begin position="1"/>
        <end position="46"/>
    </location>
</feature>
<protein>
    <submittedName>
        <fullName evidence="2">DUF302 domain-containing protein</fullName>
    </submittedName>
</protein>
<reference evidence="2 3" key="1">
    <citation type="submission" date="2019-04" db="EMBL/GenBank/DDBJ databases">
        <title>Long-read de novo sequencing of Cupriavidus necator H16.</title>
        <authorList>
            <person name="Little G.T."/>
            <person name="Ehsaan M."/>
            <person name="Arenas-Lopez C."/>
            <person name="Jawed K."/>
            <person name="Winzer K."/>
            <person name="Kovacs K."/>
            <person name="Malys N."/>
            <person name="Minton N.P."/>
        </authorList>
    </citation>
    <scope>NUCLEOTIDE SEQUENCE [LARGE SCALE GENOMIC DNA]</scope>
    <source>
        <strain evidence="2 3">H16</strain>
    </source>
</reference>
<dbReference type="CDD" id="cd14797">
    <property type="entry name" value="DUF302"/>
    <property type="match status" value="1"/>
</dbReference>
<evidence type="ECO:0000313" key="2">
    <source>
        <dbReference type="EMBL" id="QCC03059.1"/>
    </source>
</evidence>